<dbReference type="PANTHER" id="PTHR35546">
    <property type="entry name" value="F-BOX PROTEIN INTERACTION DOMAIN PROTEIN-RELATED"/>
    <property type="match status" value="1"/>
</dbReference>
<dbReference type="InterPro" id="IPR017451">
    <property type="entry name" value="F-box-assoc_interact_dom"/>
</dbReference>
<dbReference type="AlphaFoldDB" id="A0A835IAQ9"/>
<dbReference type="InterPro" id="IPR036047">
    <property type="entry name" value="F-box-like_dom_sf"/>
</dbReference>
<dbReference type="Proteomes" id="UP000631114">
    <property type="component" value="Unassembled WGS sequence"/>
</dbReference>
<name>A0A835IAQ9_9MAGN</name>
<dbReference type="InterPro" id="IPR011043">
    <property type="entry name" value="Gal_Oxase/kelch_b-propeller"/>
</dbReference>
<dbReference type="PANTHER" id="PTHR35546:SF115">
    <property type="entry name" value="F-BOX DOMAIN-CONTAINING PROTEIN"/>
    <property type="match status" value="1"/>
</dbReference>
<evidence type="ECO:0000259" key="1">
    <source>
        <dbReference type="Pfam" id="PF08268"/>
    </source>
</evidence>
<dbReference type="EMBL" id="JADFTS010000003">
    <property type="protein sequence ID" value="KAF9612433.1"/>
    <property type="molecule type" value="Genomic_DNA"/>
</dbReference>
<dbReference type="InterPro" id="IPR055290">
    <property type="entry name" value="At3g26010-like"/>
</dbReference>
<sequence length="387" mass="44479">MLTGKIRRTRQQSGDGKYLLSASAVSNDDNLLREFFFRLPVKSILRFKSVSKHCLSLISDPYMVHSYNLRNSPPISGVFLHRTSILGNPEFEFISLDSTTKSAPFKSLTFVNDPVGIKILQSCNGLLCCSSFRTNSKTYYIYNPTTKQYTILPKACSVPGSNRGFICSVSLAFNPLKSPDYKVVCMHNIGSDDEYQISIYSSNTSSWRFVGGTFTASGLVYLSGIYWNGALHFRTSEDCCLCLCFDVEKELFRTMPLPPIPVGREERRVDYLGASRDHLYLIQRFDYGNKLYILDMERDYSCWKVRYEMNLTTITTAYPEMIRHYLGTLDWNYYAFSVLLVHYDLFSTITETFETLREFSTGVHETGPFLQYAWFDSYPYIETLSYA</sequence>
<dbReference type="OrthoDB" id="605328at2759"/>
<evidence type="ECO:0000313" key="2">
    <source>
        <dbReference type="EMBL" id="KAF9612433.1"/>
    </source>
</evidence>
<dbReference type="InterPro" id="IPR013187">
    <property type="entry name" value="F-box-assoc_dom_typ3"/>
</dbReference>
<organism evidence="2 3">
    <name type="scientific">Coptis chinensis</name>
    <dbReference type="NCBI Taxonomy" id="261450"/>
    <lineage>
        <taxon>Eukaryota</taxon>
        <taxon>Viridiplantae</taxon>
        <taxon>Streptophyta</taxon>
        <taxon>Embryophyta</taxon>
        <taxon>Tracheophyta</taxon>
        <taxon>Spermatophyta</taxon>
        <taxon>Magnoliopsida</taxon>
        <taxon>Ranunculales</taxon>
        <taxon>Ranunculaceae</taxon>
        <taxon>Coptidoideae</taxon>
        <taxon>Coptis</taxon>
    </lineage>
</organism>
<gene>
    <name evidence="2" type="ORF">IFM89_000181</name>
</gene>
<reference evidence="2 3" key="1">
    <citation type="submission" date="2020-10" db="EMBL/GenBank/DDBJ databases">
        <title>The Coptis chinensis genome and diversification of protoberbering-type alkaloids.</title>
        <authorList>
            <person name="Wang B."/>
            <person name="Shu S."/>
            <person name="Song C."/>
            <person name="Liu Y."/>
        </authorList>
    </citation>
    <scope>NUCLEOTIDE SEQUENCE [LARGE SCALE GENOMIC DNA]</scope>
    <source>
        <strain evidence="2">HL-2020</strain>
        <tissue evidence="2">Leaf</tissue>
    </source>
</reference>
<feature type="domain" description="F-box associated beta-propeller type 3" evidence="1">
    <location>
        <begin position="102"/>
        <end position="259"/>
    </location>
</feature>
<keyword evidence="3" id="KW-1185">Reference proteome</keyword>
<evidence type="ECO:0000313" key="3">
    <source>
        <dbReference type="Proteomes" id="UP000631114"/>
    </source>
</evidence>
<proteinExistence type="predicted"/>
<dbReference type="Pfam" id="PF08268">
    <property type="entry name" value="FBA_3"/>
    <property type="match status" value="1"/>
</dbReference>
<dbReference type="SUPFAM" id="SSF81383">
    <property type="entry name" value="F-box domain"/>
    <property type="match status" value="1"/>
</dbReference>
<comment type="caution">
    <text evidence="2">The sequence shown here is derived from an EMBL/GenBank/DDBJ whole genome shotgun (WGS) entry which is preliminary data.</text>
</comment>
<accession>A0A835IAQ9</accession>
<protein>
    <recommendedName>
        <fullName evidence="1">F-box associated beta-propeller type 3 domain-containing protein</fullName>
    </recommendedName>
</protein>
<dbReference type="SUPFAM" id="SSF50965">
    <property type="entry name" value="Galactose oxidase, central domain"/>
    <property type="match status" value="1"/>
</dbReference>
<dbReference type="NCBIfam" id="TIGR01640">
    <property type="entry name" value="F_box_assoc_1"/>
    <property type="match status" value="1"/>
</dbReference>